<proteinExistence type="predicted"/>
<dbReference type="RefSeq" id="WP_015158414.1">
    <property type="nucleotide sequence ID" value="NC_019697.1"/>
</dbReference>
<protein>
    <submittedName>
        <fullName evidence="2">Uncharacterized protein</fullName>
    </submittedName>
</protein>
<dbReference type="EMBL" id="CP003600">
    <property type="protein sequence ID" value="AFY92222.1"/>
    <property type="molecule type" value="Genomic_DNA"/>
</dbReference>
<dbReference type="AlphaFoldDB" id="K9UAT2"/>
<gene>
    <name evidence="2" type="ORF">Cha6605_0971</name>
</gene>
<keyword evidence="3" id="KW-1185">Reference proteome</keyword>
<dbReference type="OrthoDB" id="463986at2"/>
<organism evidence="2 3">
    <name type="scientific">Chamaesiphon minutus (strain ATCC 27169 / PCC 6605)</name>
    <dbReference type="NCBI Taxonomy" id="1173020"/>
    <lineage>
        <taxon>Bacteria</taxon>
        <taxon>Bacillati</taxon>
        <taxon>Cyanobacteriota</taxon>
        <taxon>Cyanophyceae</taxon>
        <taxon>Gomontiellales</taxon>
        <taxon>Chamaesiphonaceae</taxon>
        <taxon>Chamaesiphon</taxon>
    </lineage>
</organism>
<feature type="region of interest" description="Disordered" evidence="1">
    <location>
        <begin position="1"/>
        <end position="29"/>
    </location>
</feature>
<sequence length="120" mass="13486">MTTEQKNATKSESELQHTPPPTPTDELSEVNRAAQALVDALKELAQVKIQSATDLTEETHHSIDRSVQVLRDKADFPKRRLRQRSWRTASDVVEDIDDRMTKAAKAAWEILTAPPSDPKV</sequence>
<dbReference type="KEGG" id="cmp:Cha6605_0971"/>
<dbReference type="Proteomes" id="UP000010366">
    <property type="component" value="Chromosome"/>
</dbReference>
<dbReference type="PATRIC" id="fig|1173020.3.peg.1133"/>
<evidence type="ECO:0000313" key="3">
    <source>
        <dbReference type="Proteomes" id="UP000010366"/>
    </source>
</evidence>
<evidence type="ECO:0000313" key="2">
    <source>
        <dbReference type="EMBL" id="AFY92222.1"/>
    </source>
</evidence>
<evidence type="ECO:0000256" key="1">
    <source>
        <dbReference type="SAM" id="MobiDB-lite"/>
    </source>
</evidence>
<dbReference type="HOGENOM" id="CLU_147384_0_0_3"/>
<reference evidence="2 3" key="1">
    <citation type="submission" date="2012-05" db="EMBL/GenBank/DDBJ databases">
        <title>Finished chromosome of genome of Chamaesiphon sp. PCC 6605.</title>
        <authorList>
            <consortium name="US DOE Joint Genome Institute"/>
            <person name="Gugger M."/>
            <person name="Coursin T."/>
            <person name="Rippka R."/>
            <person name="Tandeau De Marsac N."/>
            <person name="Huntemann M."/>
            <person name="Wei C.-L."/>
            <person name="Han J."/>
            <person name="Detter J.C."/>
            <person name="Han C."/>
            <person name="Tapia R."/>
            <person name="Chen A."/>
            <person name="Kyrpides N."/>
            <person name="Mavromatis K."/>
            <person name="Markowitz V."/>
            <person name="Szeto E."/>
            <person name="Ivanova N."/>
            <person name="Pagani I."/>
            <person name="Pati A."/>
            <person name="Goodwin L."/>
            <person name="Nordberg H.P."/>
            <person name="Cantor M.N."/>
            <person name="Hua S.X."/>
            <person name="Woyke T."/>
            <person name="Kerfeld C.A."/>
        </authorList>
    </citation>
    <scope>NUCLEOTIDE SEQUENCE [LARGE SCALE GENOMIC DNA]</scope>
    <source>
        <strain evidence="3">ATCC 27169 / PCC 6605</strain>
    </source>
</reference>
<accession>K9UAT2</accession>
<name>K9UAT2_CHAP6</name>